<evidence type="ECO:0000256" key="1">
    <source>
        <dbReference type="ARBA" id="ARBA00008136"/>
    </source>
</evidence>
<protein>
    <recommendedName>
        <fullName evidence="8">Abasic site processing protein</fullName>
        <ecNumber evidence="8">3.4.-.-</ecNumber>
    </recommendedName>
</protein>
<dbReference type="EMBL" id="NISJ01000005">
    <property type="protein sequence ID" value="OWQ96598.1"/>
    <property type="molecule type" value="Genomic_DNA"/>
</dbReference>
<dbReference type="OrthoDB" id="9782620at2"/>
<comment type="caution">
    <text evidence="9">The sequence shown here is derived from an EMBL/GenBank/DDBJ whole genome shotgun (WGS) entry which is preliminary data.</text>
</comment>
<keyword evidence="5" id="KW-0190">Covalent protein-DNA linkage</keyword>
<evidence type="ECO:0000256" key="2">
    <source>
        <dbReference type="ARBA" id="ARBA00022670"/>
    </source>
</evidence>
<keyword evidence="6" id="KW-0238">DNA-binding</keyword>
<evidence type="ECO:0000256" key="6">
    <source>
        <dbReference type="ARBA" id="ARBA00023125"/>
    </source>
</evidence>
<evidence type="ECO:0000313" key="10">
    <source>
        <dbReference type="Proteomes" id="UP000197097"/>
    </source>
</evidence>
<evidence type="ECO:0000256" key="5">
    <source>
        <dbReference type="ARBA" id="ARBA00023124"/>
    </source>
</evidence>
<dbReference type="GO" id="GO:0006508">
    <property type="term" value="P:proteolysis"/>
    <property type="evidence" value="ECO:0007669"/>
    <property type="project" value="UniProtKB-KW"/>
</dbReference>
<accession>A0A246JU93</accession>
<dbReference type="AlphaFoldDB" id="A0A246JU93"/>
<evidence type="ECO:0000256" key="3">
    <source>
        <dbReference type="ARBA" id="ARBA00022763"/>
    </source>
</evidence>
<dbReference type="Pfam" id="PF02586">
    <property type="entry name" value="SRAP"/>
    <property type="match status" value="1"/>
</dbReference>
<dbReference type="SUPFAM" id="SSF143081">
    <property type="entry name" value="BB1717-like"/>
    <property type="match status" value="1"/>
</dbReference>
<dbReference type="InterPro" id="IPR036590">
    <property type="entry name" value="SRAP-like"/>
</dbReference>
<sequence length="196" mass="21467">MTNLYRLDAPASRIAATFGAEAGGDPWTGDYVAPARPAPIIVSDGRSGSRRYLRPKLWGVPPPPQGDRPVTSVRNLESPFWIGTLRHAELRCLVPATAFALWSGQAGAKKQRWFSVPSQPVFAFAGVLRQGEDWPCFAILTTDANRLVEHHNPSAMPVILHPEDYACWLSGEWRDAVRLAAPYPSQLMAVGDTPPV</sequence>
<evidence type="ECO:0000256" key="4">
    <source>
        <dbReference type="ARBA" id="ARBA00022801"/>
    </source>
</evidence>
<dbReference type="Gene3D" id="3.90.1680.10">
    <property type="entry name" value="SOS response associated peptidase-like"/>
    <property type="match status" value="1"/>
</dbReference>
<dbReference type="PANTHER" id="PTHR13604:SF0">
    <property type="entry name" value="ABASIC SITE PROCESSING PROTEIN HMCES"/>
    <property type="match status" value="1"/>
</dbReference>
<reference evidence="9 10" key="1">
    <citation type="journal article" date="2002" name="Int. J. Syst. Evol. Microbiol.">
        <title>Sphingopyxis witflariensis sp. nov., isolated from activated sludge.</title>
        <authorList>
            <person name="Kampfer P."/>
            <person name="Witzenberger R."/>
            <person name="Denner E.B."/>
            <person name="Busse H.J."/>
            <person name="Neef A."/>
        </authorList>
    </citation>
    <scope>NUCLEOTIDE SEQUENCE [LARGE SCALE GENOMIC DNA]</scope>
    <source>
        <strain evidence="9 10">DSM 14551</strain>
    </source>
</reference>
<dbReference type="GO" id="GO:0106300">
    <property type="term" value="P:protein-DNA covalent cross-linking repair"/>
    <property type="evidence" value="ECO:0007669"/>
    <property type="project" value="InterPro"/>
</dbReference>
<dbReference type="GO" id="GO:0003697">
    <property type="term" value="F:single-stranded DNA binding"/>
    <property type="evidence" value="ECO:0007669"/>
    <property type="project" value="InterPro"/>
</dbReference>
<dbReference type="Proteomes" id="UP000197097">
    <property type="component" value="Unassembled WGS sequence"/>
</dbReference>
<comment type="similarity">
    <text evidence="1 8">Belongs to the SOS response-associated peptidase family.</text>
</comment>
<gene>
    <name evidence="9" type="ORF">CDQ91_11060</name>
</gene>
<dbReference type="InterPro" id="IPR003738">
    <property type="entry name" value="SRAP"/>
</dbReference>
<proteinExistence type="inferred from homology"/>
<dbReference type="GO" id="GO:0008233">
    <property type="term" value="F:peptidase activity"/>
    <property type="evidence" value="ECO:0007669"/>
    <property type="project" value="UniProtKB-KW"/>
</dbReference>
<dbReference type="GO" id="GO:0016829">
    <property type="term" value="F:lyase activity"/>
    <property type="evidence" value="ECO:0007669"/>
    <property type="project" value="UniProtKB-KW"/>
</dbReference>
<dbReference type="PANTHER" id="PTHR13604">
    <property type="entry name" value="DC12-RELATED"/>
    <property type="match status" value="1"/>
</dbReference>
<name>A0A246JU93_9SPHN</name>
<dbReference type="EC" id="3.4.-.-" evidence="8"/>
<keyword evidence="10" id="KW-1185">Reference proteome</keyword>
<keyword evidence="2 8" id="KW-0645">Protease</keyword>
<keyword evidence="4 8" id="KW-0378">Hydrolase</keyword>
<keyword evidence="7" id="KW-0456">Lyase</keyword>
<evidence type="ECO:0000256" key="8">
    <source>
        <dbReference type="RuleBase" id="RU364100"/>
    </source>
</evidence>
<keyword evidence="3" id="KW-0227">DNA damage</keyword>
<evidence type="ECO:0000313" key="9">
    <source>
        <dbReference type="EMBL" id="OWQ96598.1"/>
    </source>
</evidence>
<dbReference type="RefSeq" id="WP_088472799.1">
    <property type="nucleotide sequence ID" value="NZ_NISJ01000005.1"/>
</dbReference>
<organism evidence="9 10">
    <name type="scientific">Sphingopyxis witflariensis</name>
    <dbReference type="NCBI Taxonomy" id="173675"/>
    <lineage>
        <taxon>Bacteria</taxon>
        <taxon>Pseudomonadati</taxon>
        <taxon>Pseudomonadota</taxon>
        <taxon>Alphaproteobacteria</taxon>
        <taxon>Sphingomonadales</taxon>
        <taxon>Sphingomonadaceae</taxon>
        <taxon>Sphingopyxis</taxon>
    </lineage>
</organism>
<evidence type="ECO:0000256" key="7">
    <source>
        <dbReference type="ARBA" id="ARBA00023239"/>
    </source>
</evidence>